<sequence>MTSRDATRGTMNSEFLDYAEKNGLALLRVDAGAKGPTYPGWQNATSTARSDWEAWLAGGYNIGVHSGHSRLIVVDLDVKGEGGRDGVWSRWQQLCADNGDDASNYPVHVSSGSKGLHIYFRANAGIDITKAIPVADVELRAGKHQTLAPGSVVNGNPYQMYPDPQAPYTAPAWMIGLCQKEQPRTEPREASAELRNYDIDRVGRWIDRKLAGEWADDPTALSNLDWAMLGKALKLHFPNDAGLALWLRMSNDPDGAARRWHHDKAEYKDGDRTLTWYFDRDADWMFGDVIDMLNGSYIPSPSLAPEMLPAGVPLPGAYEVDHDEGARALSVFSAASFEGLPVPTRKWHVRDLIPGDTVTLLYGDGGTGKSLIALQLLASTAIGCAWLGRGVQRGPCLFVTAEDSRDEVHMRLVDVARAYSVPLSAMPDLHIVSLAGEDAIIAAPEGRSSILTPTALFAAIEAHVAAQRPRLVVLDTLADLFGGNEIDRSQARQFIGLLRGLALTYQTAILLLAHPSVSGMAKGTGASGSTGWNNSVRSRLYFDRIRAEDNSEPDPDARVLRSMKSNYGPVGAEIVVHWQRGVFVAERVTADGLAAAQDARKRADDIFVKLLMLYEAEGRGAVSPNPGSNYAPKLFADHEASQGMKARALKDAMDRLLASRRIETIMEGPPSRMRQRLIVSQKLSVESQATNALPTAFQGGTNAPTNGLPTHPETLPTAFQRPAIPTPYTPVSLARP</sequence>
<dbReference type="Proteomes" id="UP000682843">
    <property type="component" value="Chromosome"/>
</dbReference>
<dbReference type="EMBL" id="CP036498">
    <property type="protein sequence ID" value="QUS39052.1"/>
    <property type="molecule type" value="Genomic_DNA"/>
</dbReference>
<protein>
    <recommendedName>
        <fullName evidence="2">DNA primase/polymerase bifunctional N-terminal domain-containing protein</fullName>
    </recommendedName>
</protein>
<dbReference type="Gene3D" id="3.40.50.300">
    <property type="entry name" value="P-loop containing nucleotide triphosphate hydrolases"/>
    <property type="match status" value="1"/>
</dbReference>
<dbReference type="InterPro" id="IPR027417">
    <property type="entry name" value="P-loop_NTPase"/>
</dbReference>
<evidence type="ECO:0000313" key="3">
    <source>
        <dbReference type="EMBL" id="QUS39052.1"/>
    </source>
</evidence>
<feature type="region of interest" description="Disordered" evidence="1">
    <location>
        <begin position="715"/>
        <end position="736"/>
    </location>
</feature>
<keyword evidence="4" id="KW-1185">Reference proteome</keyword>
<accession>A0ABX8A741</accession>
<evidence type="ECO:0000313" key="4">
    <source>
        <dbReference type="Proteomes" id="UP000682843"/>
    </source>
</evidence>
<gene>
    <name evidence="3" type="ORF">RPMA_09565</name>
</gene>
<name>A0ABX8A741_9BRAD</name>
<dbReference type="CDD" id="cd04859">
    <property type="entry name" value="Prim_Pol"/>
    <property type="match status" value="1"/>
</dbReference>
<dbReference type="InterPro" id="IPR015330">
    <property type="entry name" value="DNA_primase/pol_bifunc_N"/>
</dbReference>
<dbReference type="Pfam" id="PF13481">
    <property type="entry name" value="AAA_25"/>
    <property type="match status" value="1"/>
</dbReference>
<proteinExistence type="predicted"/>
<reference evidence="3 4" key="1">
    <citation type="submission" date="2019-02" db="EMBL/GenBank/DDBJ databases">
        <title>Emended description of the genus Rhodopseudomonas and description of Rhodopseudomonas albus sp. nov., a non-phototrophic, heavy-metal-tolerant bacterium isolated from garden soil.</title>
        <authorList>
            <person name="Bao Z."/>
            <person name="Cao W.W."/>
            <person name="Sato Y."/>
            <person name="Nishizawa T."/>
            <person name="Zhao J."/>
            <person name="Guo Y."/>
            <person name="Ohta H."/>
        </authorList>
    </citation>
    <scope>NUCLEOTIDE SEQUENCE [LARGE SCALE GENOMIC DNA]</scope>
    <source>
        <strain evidence="3 4">SK50-23</strain>
    </source>
</reference>
<organism evidence="3 4">
    <name type="scientific">Tardiphaga alba</name>
    <dbReference type="NCBI Taxonomy" id="340268"/>
    <lineage>
        <taxon>Bacteria</taxon>
        <taxon>Pseudomonadati</taxon>
        <taxon>Pseudomonadota</taxon>
        <taxon>Alphaproteobacteria</taxon>
        <taxon>Hyphomicrobiales</taxon>
        <taxon>Nitrobacteraceae</taxon>
        <taxon>Tardiphaga</taxon>
    </lineage>
</organism>
<dbReference type="Pfam" id="PF09250">
    <property type="entry name" value="Prim-Pol"/>
    <property type="match status" value="1"/>
</dbReference>
<evidence type="ECO:0000259" key="2">
    <source>
        <dbReference type="SMART" id="SM00943"/>
    </source>
</evidence>
<dbReference type="SUPFAM" id="SSF56747">
    <property type="entry name" value="Prim-pol domain"/>
    <property type="match status" value="1"/>
</dbReference>
<dbReference type="SUPFAM" id="SSF52540">
    <property type="entry name" value="P-loop containing nucleoside triphosphate hydrolases"/>
    <property type="match status" value="1"/>
</dbReference>
<feature type="domain" description="DNA primase/polymerase bifunctional N-terminal" evidence="2">
    <location>
        <begin position="15"/>
        <end position="174"/>
    </location>
</feature>
<evidence type="ECO:0000256" key="1">
    <source>
        <dbReference type="SAM" id="MobiDB-lite"/>
    </source>
</evidence>
<dbReference type="SMART" id="SM00943">
    <property type="entry name" value="Prim-Pol"/>
    <property type="match status" value="1"/>
</dbReference>